<dbReference type="SUPFAM" id="SSF57440">
    <property type="entry name" value="Kringle-like"/>
    <property type="match status" value="1"/>
</dbReference>
<dbReference type="GO" id="GO:0005615">
    <property type="term" value="C:extracellular space"/>
    <property type="evidence" value="ECO:0007669"/>
    <property type="project" value="TreeGrafter"/>
</dbReference>
<proteinExistence type="evidence at transcript level"/>
<dbReference type="PRINTS" id="PR00018">
    <property type="entry name" value="KRINGLE"/>
</dbReference>
<dbReference type="KEGG" id="cmk:103189625"/>
<evidence type="ECO:0000259" key="6">
    <source>
        <dbReference type="PROSITE" id="PS50070"/>
    </source>
</evidence>
<dbReference type="Pfam" id="PF00051">
    <property type="entry name" value="Kringle"/>
    <property type="match status" value="1"/>
</dbReference>
<dbReference type="PROSITE" id="PS50070">
    <property type="entry name" value="KRINGLE_2"/>
    <property type="match status" value="1"/>
</dbReference>
<dbReference type="InterPro" id="IPR038178">
    <property type="entry name" value="Kringle_sf"/>
</dbReference>
<dbReference type="SMART" id="SM00130">
    <property type="entry name" value="KR"/>
    <property type="match status" value="1"/>
</dbReference>
<dbReference type="Gene3D" id="2.40.20.10">
    <property type="entry name" value="Plasminogen Kringle 4"/>
    <property type="match status" value="1"/>
</dbReference>
<dbReference type="EMBL" id="JW864461">
    <property type="protein sequence ID" value="AFO96978.1"/>
    <property type="molecule type" value="mRNA"/>
</dbReference>
<dbReference type="OrthoDB" id="9893972at2759"/>
<dbReference type="PANTHER" id="PTHR24261:SF16">
    <property type="entry name" value="PHOSPHOINOSITIDE-3-KINASE-INTERACTING PROTEIN 1"/>
    <property type="match status" value="1"/>
</dbReference>
<dbReference type="GO" id="GO:0016301">
    <property type="term" value="F:kinase activity"/>
    <property type="evidence" value="ECO:0007669"/>
    <property type="project" value="UniProtKB-KW"/>
</dbReference>
<dbReference type="PROSITE" id="PS00021">
    <property type="entry name" value="KRINGLE_1"/>
    <property type="match status" value="1"/>
</dbReference>
<dbReference type="CTD" id="113791"/>
<evidence type="ECO:0000256" key="1">
    <source>
        <dbReference type="ARBA" id="ARBA00022572"/>
    </source>
</evidence>
<feature type="signal peptide" evidence="5">
    <location>
        <begin position="1"/>
        <end position="19"/>
    </location>
</feature>
<protein>
    <submittedName>
        <fullName evidence="7">Phosphoinositide-3-kinase-interacting protein 1</fullName>
    </submittedName>
</protein>
<dbReference type="GO" id="GO:0005102">
    <property type="term" value="F:signaling receptor binding"/>
    <property type="evidence" value="ECO:0007669"/>
    <property type="project" value="TreeGrafter"/>
</dbReference>
<dbReference type="GO" id="GO:0051898">
    <property type="term" value="P:negative regulation of phosphatidylinositol 3-kinase/protein kinase B signal transduction"/>
    <property type="evidence" value="ECO:0007669"/>
    <property type="project" value="TreeGrafter"/>
</dbReference>
<dbReference type="GeneID" id="103189625"/>
<feature type="chain" id="PRO_5004777796" evidence="5">
    <location>
        <begin position="20"/>
        <end position="264"/>
    </location>
</feature>
<reference evidence="7" key="1">
    <citation type="journal article" date="2014" name="Nature">
        <title>Elephant shark genome provides unique insights into gnathostome evolution.</title>
        <authorList>
            <consortium name="International Elephant Shark Genome Sequencing Consortium"/>
            <person name="Venkatesh B."/>
            <person name="Lee A.P."/>
            <person name="Ravi V."/>
            <person name="Maurya A.K."/>
            <person name="Lian M.M."/>
            <person name="Swann J.B."/>
            <person name="Ohta Y."/>
            <person name="Flajnik M.F."/>
            <person name="Sutoh Y."/>
            <person name="Kasahara M."/>
            <person name="Hoon S."/>
            <person name="Gangu V."/>
            <person name="Roy S.W."/>
            <person name="Irimia M."/>
            <person name="Korzh V."/>
            <person name="Kondrychyn I."/>
            <person name="Lim Z.W."/>
            <person name="Tay B.H."/>
            <person name="Tohari S."/>
            <person name="Kong K.W."/>
            <person name="Ho S."/>
            <person name="Lorente-Galdos B."/>
            <person name="Quilez J."/>
            <person name="Marques-Bonet T."/>
            <person name="Raney B.J."/>
            <person name="Ingham P.W."/>
            <person name="Tay A."/>
            <person name="Hillier L.W."/>
            <person name="Minx P."/>
            <person name="Boehm T."/>
            <person name="Wilson R.K."/>
            <person name="Brenner S."/>
            <person name="Warren W.C."/>
        </authorList>
    </citation>
    <scope>NUCLEOTIDE SEQUENCE</scope>
    <source>
        <tissue evidence="7">Gills</tissue>
    </source>
</reference>
<dbReference type="PANTHER" id="PTHR24261">
    <property type="entry name" value="PLASMINOGEN-RELATED"/>
    <property type="match status" value="1"/>
</dbReference>
<evidence type="ECO:0000256" key="3">
    <source>
        <dbReference type="PROSITE-ProRule" id="PRU00121"/>
    </source>
</evidence>
<feature type="domain" description="Kringle" evidence="6">
    <location>
        <begin position="22"/>
        <end position="101"/>
    </location>
</feature>
<accession>V9KGH5</accession>
<evidence type="ECO:0000256" key="4">
    <source>
        <dbReference type="SAM" id="Phobius"/>
    </source>
</evidence>
<dbReference type="AlphaFoldDB" id="V9KGH5"/>
<keyword evidence="1 3" id="KW-0420">Kringle</keyword>
<dbReference type="InterPro" id="IPR013806">
    <property type="entry name" value="Kringle-like"/>
</dbReference>
<dbReference type="InterPro" id="IPR050759">
    <property type="entry name" value="Serine_protease_kringle"/>
</dbReference>
<dbReference type="GO" id="GO:0004175">
    <property type="term" value="F:endopeptidase activity"/>
    <property type="evidence" value="ECO:0007669"/>
    <property type="project" value="TreeGrafter"/>
</dbReference>
<keyword evidence="7" id="KW-0418">Kinase</keyword>
<keyword evidence="4" id="KW-0472">Membrane</keyword>
<keyword evidence="5" id="KW-0732">Signal</keyword>
<organism evidence="7">
    <name type="scientific">Callorhinchus milii</name>
    <name type="common">Ghost shark</name>
    <dbReference type="NCBI Taxonomy" id="7868"/>
    <lineage>
        <taxon>Eukaryota</taxon>
        <taxon>Metazoa</taxon>
        <taxon>Chordata</taxon>
        <taxon>Craniata</taxon>
        <taxon>Vertebrata</taxon>
        <taxon>Chondrichthyes</taxon>
        <taxon>Holocephali</taxon>
        <taxon>Chimaeriformes</taxon>
        <taxon>Callorhinchidae</taxon>
        <taxon>Callorhinchus</taxon>
    </lineage>
</organism>
<feature type="transmembrane region" description="Helical" evidence="4">
    <location>
        <begin position="172"/>
        <end position="194"/>
    </location>
</feature>
<keyword evidence="7" id="KW-0808">Transferase</keyword>
<evidence type="ECO:0000256" key="5">
    <source>
        <dbReference type="SAM" id="SignalP"/>
    </source>
</evidence>
<dbReference type="InterPro" id="IPR018056">
    <property type="entry name" value="Kringle_CS"/>
</dbReference>
<keyword evidence="4" id="KW-1133">Transmembrane helix</keyword>
<dbReference type="InterPro" id="IPR000001">
    <property type="entry name" value="Kringle"/>
</dbReference>
<keyword evidence="2" id="KW-1015">Disulfide bond</keyword>
<name>V9KGH5_CALMI</name>
<evidence type="ECO:0000256" key="2">
    <source>
        <dbReference type="ARBA" id="ARBA00023157"/>
    </source>
</evidence>
<keyword evidence="4" id="KW-0812">Transmembrane</keyword>
<sequence>MLFVVAVTLSIALSSGTAAITDCVSFDGVDYRGDHRVALDGVKCLNWMRVQADYDLKELADSSAVGNHSFCRNPNQDSRPWCYVVSGDGRVVHRHCNISACTVDIASDEDLSATTVDLKTVTAFSSEETLSEEVEAPPPSNEDVVVQPVIGISQHVRQRSKGKKDLGVIGKALAIGMMAIIIVLGVGITLGYFYKRGKNLKKQQEQRAYEREMHRITLPLSAFSNPTCELIDENIVVIENAPTQIGEPGEGHNPLIDQAGTPGA</sequence>
<comment type="caution">
    <text evidence="3">Lacks conserved residue(s) required for the propagation of feature annotation.</text>
</comment>
<evidence type="ECO:0000313" key="7">
    <source>
        <dbReference type="EMBL" id="AFO96978.1"/>
    </source>
</evidence>